<comment type="caution">
    <text evidence="1">The sequence shown here is derived from an EMBL/GenBank/DDBJ whole genome shotgun (WGS) entry which is preliminary data.</text>
</comment>
<sequence length="469" mass="53231">MNWKQTTSTPIPYKPFLLILILHSIVPVSIQAVPYSAQDIPYYQISDDASLRRSLIDTWFTIPSSQVVKQQAKLFSLETGELVEVRVERGTSDVLIVLARERQGLYPGWVQGSWILYRNLSDGSVKKIRLYLRSDPYVYVEFRPQGANKSVYDVVAYSGYVVYSRPIPLAVQDFYKLSVKQVLSVMGKGFPKEYFDVDPGMYRDLRSFITQVRRYLPQLSYADDGALDDKGQPVYIAPLVPQGSSWGLNCSGFTKWLIDGLLRPVTGRGLTIHELKQSVGNRGSNFTEPVESLLDPFFGLDWTRNLALQANHVLRSPQYATLEEIEVTDSPVSQLLLKKNNKTDLVSFPPYLKNAGFNIEGLPALMYSLAVRYPQWFYLVSVNTDRTAVLRQYPSGTPLVSESGKGIRRHFHVAALVPYFTEDGVFKVAVFESAAETSFDSFVRRYPGYQVHLVRIPFSEQFEPFMGDF</sequence>
<name>A0A7C3IM99_9SPIR</name>
<protein>
    <submittedName>
        <fullName evidence="1">Uncharacterized protein</fullName>
    </submittedName>
</protein>
<evidence type="ECO:0000313" key="1">
    <source>
        <dbReference type="EMBL" id="HFH30705.1"/>
    </source>
</evidence>
<reference evidence="1" key="1">
    <citation type="journal article" date="2020" name="mSystems">
        <title>Genome- and Community-Level Interaction Insights into Carbon Utilization and Element Cycling Functions of Hydrothermarchaeota in Hydrothermal Sediment.</title>
        <authorList>
            <person name="Zhou Z."/>
            <person name="Liu Y."/>
            <person name="Xu W."/>
            <person name="Pan J."/>
            <person name="Luo Z.H."/>
            <person name="Li M."/>
        </authorList>
    </citation>
    <scope>NUCLEOTIDE SEQUENCE [LARGE SCALE GENOMIC DNA]</scope>
    <source>
        <strain evidence="1">SpSt-503</strain>
    </source>
</reference>
<organism evidence="1">
    <name type="scientific">Gracilinema caldarium</name>
    <dbReference type="NCBI Taxonomy" id="215591"/>
    <lineage>
        <taxon>Bacteria</taxon>
        <taxon>Pseudomonadati</taxon>
        <taxon>Spirochaetota</taxon>
        <taxon>Spirochaetia</taxon>
        <taxon>Spirochaetales</taxon>
        <taxon>Breznakiellaceae</taxon>
        <taxon>Gracilinema</taxon>
    </lineage>
</organism>
<dbReference type="AlphaFoldDB" id="A0A7C3IM99"/>
<proteinExistence type="predicted"/>
<dbReference type="EMBL" id="DSVL01000445">
    <property type="protein sequence ID" value="HFH30705.1"/>
    <property type="molecule type" value="Genomic_DNA"/>
</dbReference>
<gene>
    <name evidence="1" type="ORF">ENS59_14545</name>
</gene>
<accession>A0A7C3IM99</accession>